<evidence type="ECO:0008006" key="3">
    <source>
        <dbReference type="Google" id="ProtNLM"/>
    </source>
</evidence>
<dbReference type="Pfam" id="PF02958">
    <property type="entry name" value="EcKL"/>
    <property type="match status" value="1"/>
</dbReference>
<accession>A0A8H7T468</accession>
<dbReference type="Proteomes" id="UP000664132">
    <property type="component" value="Unassembled WGS sequence"/>
</dbReference>
<name>A0A8H7T468_9HELO</name>
<evidence type="ECO:0000313" key="2">
    <source>
        <dbReference type="Proteomes" id="UP000664132"/>
    </source>
</evidence>
<evidence type="ECO:0000313" key="1">
    <source>
        <dbReference type="EMBL" id="KAG4413139.1"/>
    </source>
</evidence>
<dbReference type="SUPFAM" id="SSF56112">
    <property type="entry name" value="Protein kinase-like (PK-like)"/>
    <property type="match status" value="1"/>
</dbReference>
<dbReference type="AlphaFoldDB" id="A0A8H7T468"/>
<dbReference type="InterPro" id="IPR004119">
    <property type="entry name" value="EcKL"/>
</dbReference>
<dbReference type="OrthoDB" id="25129at2759"/>
<reference evidence="1" key="1">
    <citation type="submission" date="2021-02" db="EMBL/GenBank/DDBJ databases">
        <title>Genome sequence Cadophora malorum strain M34.</title>
        <authorList>
            <person name="Stefanovic E."/>
            <person name="Vu D."/>
            <person name="Scully C."/>
            <person name="Dijksterhuis J."/>
            <person name="Roader J."/>
            <person name="Houbraken J."/>
        </authorList>
    </citation>
    <scope>NUCLEOTIDE SEQUENCE</scope>
    <source>
        <strain evidence="1">M34</strain>
    </source>
</reference>
<sequence>MATEAQDEMMLKVSDSLKDGTFACTSLTKLSGGTANFVYRGILVTPLQDGTKTVVIKHTEGYVAQSPGFKITTTRCDYEQTVLTALSTLPPSTHSNITVMTPSMHLFSPTTNTQIYSDLPSSLDLKSYVLKHASSLTHPQCQRLGHALGLWTNSFHSWAQADEQKGLVEAMKGNMAMRDLKFTINYDTLVQTVERFPGILEGSRKVFEKVREQRRKDMESEGMVLIHGDFWSGNVLLPDGPISDASSATTVYITDWEMSQVASPAYDLGQMFAELFELKHFKDIEAGVWLIEAFMQGYGKIDEEMAFKTAVHVGTHLICWGSRVQGWGTEEQVEGVVERGREWVVKAWEGDRGFFEGGPLGCLFYS</sequence>
<keyword evidence="2" id="KW-1185">Reference proteome</keyword>
<comment type="caution">
    <text evidence="1">The sequence shown here is derived from an EMBL/GenBank/DDBJ whole genome shotgun (WGS) entry which is preliminary data.</text>
</comment>
<dbReference type="Gene3D" id="3.30.200.20">
    <property type="entry name" value="Phosphorylase Kinase, domain 1"/>
    <property type="match status" value="1"/>
</dbReference>
<gene>
    <name evidence="1" type="ORF">IFR04_013716</name>
</gene>
<proteinExistence type="predicted"/>
<dbReference type="InterPro" id="IPR011009">
    <property type="entry name" value="Kinase-like_dom_sf"/>
</dbReference>
<protein>
    <recommendedName>
        <fullName evidence="3">Aminoglycoside phosphotransferase domain-containing protein</fullName>
    </recommendedName>
</protein>
<dbReference type="Gene3D" id="3.90.1200.10">
    <property type="match status" value="1"/>
</dbReference>
<dbReference type="EMBL" id="JAFJYH010000331">
    <property type="protein sequence ID" value="KAG4413139.1"/>
    <property type="molecule type" value="Genomic_DNA"/>
</dbReference>
<organism evidence="1 2">
    <name type="scientific">Cadophora malorum</name>
    <dbReference type="NCBI Taxonomy" id="108018"/>
    <lineage>
        <taxon>Eukaryota</taxon>
        <taxon>Fungi</taxon>
        <taxon>Dikarya</taxon>
        <taxon>Ascomycota</taxon>
        <taxon>Pezizomycotina</taxon>
        <taxon>Leotiomycetes</taxon>
        <taxon>Helotiales</taxon>
        <taxon>Ploettnerulaceae</taxon>
        <taxon>Cadophora</taxon>
    </lineage>
</organism>